<keyword evidence="2" id="KW-1185">Reference proteome</keyword>
<reference evidence="1" key="1">
    <citation type="submission" date="2022-11" db="EMBL/GenBank/DDBJ databases">
        <title>Genome Resource of Sclerotinia nivalis Strain SnTB1, a Plant Pathogen Isolated from American Ginseng.</title>
        <authorList>
            <person name="Fan S."/>
        </authorList>
    </citation>
    <scope>NUCLEOTIDE SEQUENCE</scope>
    <source>
        <strain evidence="1">SnTB1</strain>
    </source>
</reference>
<organism evidence="1 2">
    <name type="scientific">Sclerotinia nivalis</name>
    <dbReference type="NCBI Taxonomy" id="352851"/>
    <lineage>
        <taxon>Eukaryota</taxon>
        <taxon>Fungi</taxon>
        <taxon>Dikarya</taxon>
        <taxon>Ascomycota</taxon>
        <taxon>Pezizomycotina</taxon>
        <taxon>Leotiomycetes</taxon>
        <taxon>Helotiales</taxon>
        <taxon>Sclerotiniaceae</taxon>
        <taxon>Sclerotinia</taxon>
    </lineage>
</organism>
<dbReference type="Proteomes" id="UP001152300">
    <property type="component" value="Unassembled WGS sequence"/>
</dbReference>
<gene>
    <name evidence="1" type="ORF">OCU04_002194</name>
</gene>
<accession>A0A9X0AZM8</accession>
<dbReference type="AlphaFoldDB" id="A0A9X0AZM8"/>
<evidence type="ECO:0000313" key="1">
    <source>
        <dbReference type="EMBL" id="KAJ8071886.1"/>
    </source>
</evidence>
<comment type="caution">
    <text evidence="1">The sequence shown here is derived from an EMBL/GenBank/DDBJ whole genome shotgun (WGS) entry which is preliminary data.</text>
</comment>
<protein>
    <submittedName>
        <fullName evidence="1">Uncharacterized protein</fullName>
    </submittedName>
</protein>
<evidence type="ECO:0000313" key="2">
    <source>
        <dbReference type="Proteomes" id="UP001152300"/>
    </source>
</evidence>
<dbReference type="OrthoDB" id="3561504at2759"/>
<dbReference type="EMBL" id="JAPEIS010000001">
    <property type="protein sequence ID" value="KAJ8071886.1"/>
    <property type="molecule type" value="Genomic_DNA"/>
</dbReference>
<sequence>MPMHTSTASLSTLCHNKLRLTGISSSKLHFPEQLPLRIKANLLDTNAVRLTLTMCCFGITSGSSPLHSRVDVPPRVITIIPTTYGSNPGAATTPIIVEPYTRRTMVSAPHHSPLPHHASLNGLPGLSLHHGSRMHHGGGFGDFGGFGGGHGAPFLISNYPYHLSQILCCKLL</sequence>
<name>A0A9X0AZM8_9HELO</name>
<proteinExistence type="predicted"/>